<dbReference type="EMBL" id="FNUV01000006">
    <property type="protein sequence ID" value="SEG00581.1"/>
    <property type="molecule type" value="Genomic_DNA"/>
</dbReference>
<keyword evidence="1" id="KW-0472">Membrane</keyword>
<organism evidence="2 3">
    <name type="scientific">Xylanibacter ruminicola</name>
    <name type="common">Prevotella ruminicola</name>
    <dbReference type="NCBI Taxonomy" id="839"/>
    <lineage>
        <taxon>Bacteria</taxon>
        <taxon>Pseudomonadati</taxon>
        <taxon>Bacteroidota</taxon>
        <taxon>Bacteroidia</taxon>
        <taxon>Bacteroidales</taxon>
        <taxon>Prevotellaceae</taxon>
        <taxon>Xylanibacter</taxon>
    </lineage>
</organism>
<keyword evidence="1" id="KW-0812">Transmembrane</keyword>
<evidence type="ECO:0000313" key="3">
    <source>
        <dbReference type="Proteomes" id="UP000236735"/>
    </source>
</evidence>
<protein>
    <submittedName>
        <fullName evidence="2">Uncharacterized protein</fullName>
    </submittedName>
</protein>
<evidence type="ECO:0000256" key="1">
    <source>
        <dbReference type="SAM" id="Phobius"/>
    </source>
</evidence>
<gene>
    <name evidence="2" type="ORF">SAMN05216354_2440</name>
</gene>
<name>A0A1H5WML8_XYLRU</name>
<accession>A0A1H5WML8</accession>
<dbReference type="AlphaFoldDB" id="A0A1H5WML8"/>
<reference evidence="2 3" key="1">
    <citation type="submission" date="2016-10" db="EMBL/GenBank/DDBJ databases">
        <authorList>
            <person name="de Groot N.N."/>
        </authorList>
    </citation>
    <scope>NUCLEOTIDE SEQUENCE [LARGE SCALE GENOMIC DNA]</scope>
    <source>
        <strain evidence="2 3">AR32</strain>
    </source>
</reference>
<sequence>MVRDTNSSLPKRSKPIGMALVLAGAILLIVSYLAGWTSSNLVLLSGYLMVVIGAYLHIRMQKKNEKY</sequence>
<feature type="transmembrane region" description="Helical" evidence="1">
    <location>
        <begin position="16"/>
        <end position="35"/>
    </location>
</feature>
<evidence type="ECO:0000313" key="2">
    <source>
        <dbReference type="EMBL" id="SEG00581.1"/>
    </source>
</evidence>
<dbReference type="Proteomes" id="UP000236735">
    <property type="component" value="Unassembled WGS sequence"/>
</dbReference>
<feature type="transmembrane region" description="Helical" evidence="1">
    <location>
        <begin position="41"/>
        <end position="58"/>
    </location>
</feature>
<keyword evidence="1" id="KW-1133">Transmembrane helix</keyword>
<proteinExistence type="predicted"/>